<reference evidence="1" key="2">
    <citation type="submission" date="2020-11" db="EMBL/GenBank/DDBJ databases">
        <authorList>
            <person name="McCartney M.A."/>
            <person name="Auch B."/>
            <person name="Kono T."/>
            <person name="Mallez S."/>
            <person name="Becker A."/>
            <person name="Gohl D.M."/>
            <person name="Silverstein K.A.T."/>
            <person name="Koren S."/>
            <person name="Bechman K.B."/>
            <person name="Herman A."/>
            <person name="Abrahante J.E."/>
            <person name="Garbe J."/>
        </authorList>
    </citation>
    <scope>NUCLEOTIDE SEQUENCE</scope>
    <source>
        <strain evidence="1">Duluth1</strain>
        <tissue evidence="1">Whole animal</tissue>
    </source>
</reference>
<dbReference type="Proteomes" id="UP000828390">
    <property type="component" value="Unassembled WGS sequence"/>
</dbReference>
<accession>A0A9D4KC50</accession>
<name>A0A9D4KC50_DREPO</name>
<sequence>MLYGYCTRDGGIIGHVVWILHKGWWNYRSCRIEIAHGTVESQVLPYGICAWDGGIIGPAVWRLHMGRWNHRSCRIEVAQGTMEP</sequence>
<comment type="caution">
    <text evidence="1">The sequence shown here is derived from an EMBL/GenBank/DDBJ whole genome shotgun (WGS) entry which is preliminary data.</text>
</comment>
<reference evidence="1" key="1">
    <citation type="journal article" date="2019" name="bioRxiv">
        <title>The Genome of the Zebra Mussel, Dreissena polymorpha: A Resource for Invasive Species Research.</title>
        <authorList>
            <person name="McCartney M.A."/>
            <person name="Auch B."/>
            <person name="Kono T."/>
            <person name="Mallez S."/>
            <person name="Zhang Y."/>
            <person name="Obille A."/>
            <person name="Becker A."/>
            <person name="Abrahante J.E."/>
            <person name="Garbe J."/>
            <person name="Badalamenti J.P."/>
            <person name="Herman A."/>
            <person name="Mangelson H."/>
            <person name="Liachko I."/>
            <person name="Sullivan S."/>
            <person name="Sone E.D."/>
            <person name="Koren S."/>
            <person name="Silverstein K.A.T."/>
            <person name="Beckman K.B."/>
            <person name="Gohl D.M."/>
        </authorList>
    </citation>
    <scope>NUCLEOTIDE SEQUENCE</scope>
    <source>
        <strain evidence="1">Duluth1</strain>
        <tissue evidence="1">Whole animal</tissue>
    </source>
</reference>
<evidence type="ECO:0000313" key="2">
    <source>
        <dbReference type="Proteomes" id="UP000828390"/>
    </source>
</evidence>
<organism evidence="1 2">
    <name type="scientific">Dreissena polymorpha</name>
    <name type="common">Zebra mussel</name>
    <name type="synonym">Mytilus polymorpha</name>
    <dbReference type="NCBI Taxonomy" id="45954"/>
    <lineage>
        <taxon>Eukaryota</taxon>
        <taxon>Metazoa</taxon>
        <taxon>Spiralia</taxon>
        <taxon>Lophotrochozoa</taxon>
        <taxon>Mollusca</taxon>
        <taxon>Bivalvia</taxon>
        <taxon>Autobranchia</taxon>
        <taxon>Heteroconchia</taxon>
        <taxon>Euheterodonta</taxon>
        <taxon>Imparidentia</taxon>
        <taxon>Neoheterodontei</taxon>
        <taxon>Myida</taxon>
        <taxon>Dreissenoidea</taxon>
        <taxon>Dreissenidae</taxon>
        <taxon>Dreissena</taxon>
    </lineage>
</organism>
<gene>
    <name evidence="1" type="ORF">DPMN_110061</name>
</gene>
<keyword evidence="2" id="KW-1185">Reference proteome</keyword>
<proteinExistence type="predicted"/>
<protein>
    <submittedName>
        <fullName evidence="1">Uncharacterized protein</fullName>
    </submittedName>
</protein>
<evidence type="ECO:0000313" key="1">
    <source>
        <dbReference type="EMBL" id="KAH3836689.1"/>
    </source>
</evidence>
<dbReference type="AlphaFoldDB" id="A0A9D4KC50"/>
<dbReference type="EMBL" id="JAIWYP010000004">
    <property type="protein sequence ID" value="KAH3836689.1"/>
    <property type="molecule type" value="Genomic_DNA"/>
</dbReference>